<feature type="non-terminal residue" evidence="3">
    <location>
        <position position="1"/>
    </location>
</feature>
<dbReference type="InterPro" id="IPR032675">
    <property type="entry name" value="LRR_dom_sf"/>
</dbReference>
<dbReference type="PANTHER" id="PTHR46652:SF3">
    <property type="entry name" value="LEUCINE-RICH REPEAT-CONTAINING PROTEIN 9"/>
    <property type="match status" value="1"/>
</dbReference>
<accession>T2MA49</accession>
<dbReference type="CDD" id="cd21340">
    <property type="entry name" value="PPP1R42"/>
    <property type="match status" value="1"/>
</dbReference>
<evidence type="ECO:0000256" key="1">
    <source>
        <dbReference type="ARBA" id="ARBA00022614"/>
    </source>
</evidence>
<dbReference type="InterPro" id="IPR050836">
    <property type="entry name" value="SDS22/Internalin_LRR"/>
</dbReference>
<dbReference type="OrthoDB" id="10262005at2759"/>
<protein>
    <submittedName>
        <fullName evidence="3">Leucine-rich repeat-containing protein 67</fullName>
    </submittedName>
</protein>
<sequence length="330" mass="38508">KKILVINSNNRNKLFIMVRISVDLLLKYASHTKRRSNESDQQYLKRLTHIYFQEKNIDEIDCLSQCKNLCVLYLYDNNISVIKNLEFAGFLTHLYLQQNQIQQLNGLNHLTSLQKLYLSHNQIKVVEGLENCRNLNELHIDYQKLPCGEKLLFDPRSLQALANCLSVLNVSGNHLDVIGDLSILYKLNQLLIENNDLNELSDLLNALTKWPSLNKLNLVGNPLCHIKKYKENIIITSKSLVMIDNKEVNESLRLFLCKLYSTKEARKNKETTLEETRKFKSHKEAIIETFSKPDIRNKSLQHFYNKPYPHKTSSVENLLKYECKYVPITQ</sequence>
<dbReference type="Pfam" id="PF12799">
    <property type="entry name" value="LRR_4"/>
    <property type="match status" value="1"/>
</dbReference>
<dbReference type="InterPro" id="IPR001611">
    <property type="entry name" value="Leu-rich_rpt"/>
</dbReference>
<evidence type="ECO:0000256" key="2">
    <source>
        <dbReference type="ARBA" id="ARBA00022737"/>
    </source>
</evidence>
<organism evidence="3">
    <name type="scientific">Hydra vulgaris</name>
    <name type="common">Hydra</name>
    <name type="synonym">Hydra attenuata</name>
    <dbReference type="NCBI Taxonomy" id="6087"/>
    <lineage>
        <taxon>Eukaryota</taxon>
        <taxon>Metazoa</taxon>
        <taxon>Cnidaria</taxon>
        <taxon>Hydrozoa</taxon>
        <taxon>Hydroidolina</taxon>
        <taxon>Anthoathecata</taxon>
        <taxon>Aplanulata</taxon>
        <taxon>Hydridae</taxon>
        <taxon>Hydra</taxon>
    </lineage>
</organism>
<dbReference type="PROSITE" id="PS51450">
    <property type="entry name" value="LRR"/>
    <property type="match status" value="4"/>
</dbReference>
<proteinExistence type="evidence at transcript level"/>
<dbReference type="Gene3D" id="3.80.10.10">
    <property type="entry name" value="Ribonuclease Inhibitor"/>
    <property type="match status" value="2"/>
</dbReference>
<evidence type="ECO:0000313" key="3">
    <source>
        <dbReference type="EMBL" id="CDG69153.1"/>
    </source>
</evidence>
<keyword evidence="1" id="KW-0433">Leucine-rich repeat</keyword>
<dbReference type="SUPFAM" id="SSF52058">
    <property type="entry name" value="L domain-like"/>
    <property type="match status" value="1"/>
</dbReference>
<name>T2MA49_HYDVU</name>
<reference evidence="3" key="1">
    <citation type="journal article" date="2013" name="Genome Biol. Evol.">
        <title>Punctuated emergences of genetic and phenotypic innovations in eumetazoan, bilaterian, euteleostome, and hominidae ancestors.</title>
        <authorList>
            <person name="Wenger Y."/>
            <person name="Galliot B."/>
        </authorList>
    </citation>
    <scope>NUCLEOTIDE SEQUENCE</scope>
    <source>
        <tissue evidence="3">Whole animals</tissue>
    </source>
</reference>
<keyword evidence="2" id="KW-0677">Repeat</keyword>
<gene>
    <name evidence="3" type="primary">LRRC67</name>
</gene>
<dbReference type="EMBL" id="HAAD01002921">
    <property type="protein sequence ID" value="CDG69153.1"/>
    <property type="molecule type" value="mRNA"/>
</dbReference>
<dbReference type="PANTHER" id="PTHR46652">
    <property type="entry name" value="LEUCINE-RICH REPEAT AND IQ DOMAIN-CONTAINING PROTEIN 1-RELATED"/>
    <property type="match status" value="1"/>
</dbReference>
<dbReference type="AlphaFoldDB" id="T2MA49"/>
<dbReference type="InterPro" id="IPR025875">
    <property type="entry name" value="Leu-rich_rpt_4"/>
</dbReference>
<dbReference type="SMART" id="SM00365">
    <property type="entry name" value="LRR_SD22"/>
    <property type="match status" value="3"/>
</dbReference>